<feature type="transmembrane region" description="Helical" evidence="1">
    <location>
        <begin position="95"/>
        <end position="119"/>
    </location>
</feature>
<organism evidence="2 3">
    <name type="scientific">Clostridium aromativorans</name>
    <dbReference type="NCBI Taxonomy" id="2836848"/>
    <lineage>
        <taxon>Bacteria</taxon>
        <taxon>Bacillati</taxon>
        <taxon>Bacillota</taxon>
        <taxon>Clostridia</taxon>
        <taxon>Eubacteriales</taxon>
        <taxon>Clostridiaceae</taxon>
        <taxon>Clostridium</taxon>
    </lineage>
</organism>
<keyword evidence="1" id="KW-0472">Membrane</keyword>
<dbReference type="RefSeq" id="WP_179977683.1">
    <property type="nucleotide sequence ID" value="NZ_JAJJPB010000022.1"/>
</dbReference>
<comment type="caution">
    <text evidence="2">The sequence shown here is derived from an EMBL/GenBank/DDBJ whole genome shotgun (WGS) entry which is preliminary data.</text>
</comment>
<evidence type="ECO:0000313" key="3">
    <source>
        <dbReference type="Proteomes" id="UP001165422"/>
    </source>
</evidence>
<keyword evidence="1" id="KW-1133">Transmembrane helix</keyword>
<gene>
    <name evidence="2" type="ORF">LN736_14210</name>
</gene>
<sequence length="126" mass="13212">MLKKLRNLLTNGRKVVMDAFFTLSAIIVVNCPVLADSIDQAISTQSSKAVESRLFGSTKTVLMAVGGGAIAIAMGIVGLTMILAHKRQETRTEALASIGWIVGGAVLIGAIAIFVGFFWGTFGLKG</sequence>
<name>A0ABS8NBD7_9CLOT</name>
<evidence type="ECO:0000256" key="1">
    <source>
        <dbReference type="SAM" id="Phobius"/>
    </source>
</evidence>
<evidence type="ECO:0000313" key="2">
    <source>
        <dbReference type="EMBL" id="MCC9296013.1"/>
    </source>
</evidence>
<reference evidence="2" key="1">
    <citation type="submission" date="2021-11" db="EMBL/GenBank/DDBJ databases">
        <authorList>
            <person name="Qingchun L."/>
            <person name="Dong Z."/>
            <person name="Zongwei Q."/>
            <person name="Jia Z."/>
            <person name="Duotao L."/>
        </authorList>
    </citation>
    <scope>NUCLEOTIDE SEQUENCE</scope>
    <source>
        <strain evidence="2">WLY-B-L2</strain>
    </source>
</reference>
<feature type="transmembrane region" description="Helical" evidence="1">
    <location>
        <begin position="61"/>
        <end position="83"/>
    </location>
</feature>
<protein>
    <submittedName>
        <fullName evidence="2">Uncharacterized protein</fullName>
    </submittedName>
</protein>
<dbReference type="EMBL" id="JAJJPB010000022">
    <property type="protein sequence ID" value="MCC9296013.1"/>
    <property type="molecule type" value="Genomic_DNA"/>
</dbReference>
<proteinExistence type="predicted"/>
<dbReference type="Proteomes" id="UP001165422">
    <property type="component" value="Unassembled WGS sequence"/>
</dbReference>
<keyword evidence="1" id="KW-0812">Transmembrane</keyword>
<accession>A0ABS8NBD7</accession>
<keyword evidence="3" id="KW-1185">Reference proteome</keyword>